<comment type="caution">
    <text evidence="2">The sequence shown here is derived from an EMBL/GenBank/DDBJ whole genome shotgun (WGS) entry which is preliminary data.</text>
</comment>
<evidence type="ECO:0000259" key="1">
    <source>
        <dbReference type="Pfam" id="PF04101"/>
    </source>
</evidence>
<sequence>MQFKYGFYIHHHGSGHVTRAVSIANSLPYDEVVFFGSDLEPYKTLIPAQIHCIHLPIDTPMDLDNGVKNDNLSFLHYAPLNIAGIAQRNLLLTTFFAQNRTCMLVVDVSVEITLLARLCGIPTIVVRQHGDRRDTAHTLAYESAELIVAPYSESLSFAHDEGRFASKTFFSGGFSRFGDSTDVNEDTILGNIAVFIGRGGSCFDDRFITHLRGILPAKYTLHILGELSRCGPLPGLIYYGHSTAAKEILKSCEVVICNAGHNCVMEVGSLRKRMICVPAERPFDEQLVKAMLLQREGVALVVRESELYNADWETLIVKAKNLSTLAWNEMMNPSATEQIADRLKQLHKQLFEHRLEHVQINAYN</sequence>
<evidence type="ECO:0000313" key="2">
    <source>
        <dbReference type="EMBL" id="PRD47675.1"/>
    </source>
</evidence>
<dbReference type="Gene3D" id="3.40.50.2000">
    <property type="entry name" value="Glycogen Phosphorylase B"/>
    <property type="match status" value="1"/>
</dbReference>
<reference evidence="2 3" key="1">
    <citation type="submission" date="2018-02" db="EMBL/GenBank/DDBJ databases">
        <title>The draft genome of Sphingobacterium sp. 5JN-11.</title>
        <authorList>
            <person name="Liu L."/>
            <person name="Li L."/>
            <person name="Liang L."/>
            <person name="Zhang X."/>
            <person name="Wang T."/>
        </authorList>
    </citation>
    <scope>NUCLEOTIDE SEQUENCE [LARGE SCALE GENOMIC DNA]</scope>
    <source>
        <strain evidence="2 3">5JN-11</strain>
    </source>
</reference>
<dbReference type="PANTHER" id="PTHR21015:SF22">
    <property type="entry name" value="GLYCOSYLTRANSFERASE"/>
    <property type="match status" value="1"/>
</dbReference>
<accession>A0A2S9J4H7</accession>
<dbReference type="OrthoDB" id="9809594at2"/>
<dbReference type="InterPro" id="IPR007235">
    <property type="entry name" value="Glyco_trans_28_C"/>
</dbReference>
<dbReference type="RefSeq" id="WP_105716898.1">
    <property type="nucleotide sequence ID" value="NZ_PVBQ01000006.1"/>
</dbReference>
<protein>
    <recommendedName>
        <fullName evidence="1">Glycosyl transferase family 28 C-terminal domain-containing protein</fullName>
    </recommendedName>
</protein>
<keyword evidence="3" id="KW-1185">Reference proteome</keyword>
<proteinExistence type="predicted"/>
<dbReference type="Proteomes" id="UP000239711">
    <property type="component" value="Unassembled WGS sequence"/>
</dbReference>
<organism evidence="2 3">
    <name type="scientific">Sphingobacterium haloxyli</name>
    <dbReference type="NCBI Taxonomy" id="2100533"/>
    <lineage>
        <taxon>Bacteria</taxon>
        <taxon>Pseudomonadati</taxon>
        <taxon>Bacteroidota</taxon>
        <taxon>Sphingobacteriia</taxon>
        <taxon>Sphingobacteriales</taxon>
        <taxon>Sphingobacteriaceae</taxon>
        <taxon>Sphingobacterium</taxon>
    </lineage>
</organism>
<feature type="domain" description="Glycosyl transferase family 28 C-terminal" evidence="1">
    <location>
        <begin position="237"/>
        <end position="341"/>
    </location>
</feature>
<evidence type="ECO:0000313" key="3">
    <source>
        <dbReference type="Proteomes" id="UP000239711"/>
    </source>
</evidence>
<dbReference type="EMBL" id="PVBQ01000006">
    <property type="protein sequence ID" value="PRD47675.1"/>
    <property type="molecule type" value="Genomic_DNA"/>
</dbReference>
<dbReference type="PANTHER" id="PTHR21015">
    <property type="entry name" value="UDP-N-ACETYLGLUCOSAMINE--N-ACETYLMURAMYL-(PENTAPEPTIDE) PYROPHOSPHORYL-UNDECAPRENOL N-ACETYLGLUCOSAMINE TRANSFERASE 1"/>
    <property type="match status" value="1"/>
</dbReference>
<dbReference type="AlphaFoldDB" id="A0A2S9J4H7"/>
<dbReference type="GO" id="GO:0016758">
    <property type="term" value="F:hexosyltransferase activity"/>
    <property type="evidence" value="ECO:0007669"/>
    <property type="project" value="InterPro"/>
</dbReference>
<dbReference type="SUPFAM" id="SSF53756">
    <property type="entry name" value="UDP-Glycosyltransferase/glycogen phosphorylase"/>
    <property type="match status" value="1"/>
</dbReference>
<name>A0A2S9J4H7_9SPHI</name>
<dbReference type="Pfam" id="PF04101">
    <property type="entry name" value="Glyco_tran_28_C"/>
    <property type="match status" value="1"/>
</dbReference>
<gene>
    <name evidence="2" type="ORF">C5745_10265</name>
</gene>